<evidence type="ECO:0000313" key="9">
    <source>
        <dbReference type="Proteomes" id="UP000230423"/>
    </source>
</evidence>
<dbReference type="InterPro" id="IPR005809">
    <property type="entry name" value="Succ_CoA_ligase-like_bsu"/>
</dbReference>
<dbReference type="Gene3D" id="3.30.470.20">
    <property type="entry name" value="ATP-grasp fold, B domain"/>
    <property type="match status" value="2"/>
</dbReference>
<comment type="pathway">
    <text evidence="1">Carbohydrate metabolism; tricarboxylic acid cycle; succinate from succinyl-CoA (ligase route): step 1/1.</text>
</comment>
<dbReference type="GO" id="GO:0004776">
    <property type="term" value="F:succinate-CoA ligase (GDP-forming) activity"/>
    <property type="evidence" value="ECO:0007669"/>
    <property type="project" value="TreeGrafter"/>
</dbReference>
<dbReference type="SUPFAM" id="SSF56059">
    <property type="entry name" value="Glutathione synthetase ATP-binding domain-like"/>
    <property type="match status" value="1"/>
</dbReference>
<reference evidence="8 9" key="1">
    <citation type="submission" date="2015-09" db="EMBL/GenBank/DDBJ databases">
        <title>Draft genome of the parasitic nematode Teladorsagia circumcincta isolate WARC Sus (inbred).</title>
        <authorList>
            <person name="Mitreva M."/>
        </authorList>
    </citation>
    <scope>NUCLEOTIDE SEQUENCE [LARGE SCALE GENOMIC DNA]</scope>
    <source>
        <strain evidence="8 9">S</strain>
    </source>
</reference>
<evidence type="ECO:0000256" key="2">
    <source>
        <dbReference type="ARBA" id="ARBA00022598"/>
    </source>
</evidence>
<dbReference type="Gene3D" id="3.40.50.261">
    <property type="entry name" value="Succinyl-CoA synthetase domains"/>
    <property type="match status" value="2"/>
</dbReference>
<dbReference type="PANTHER" id="PTHR11815:SF10">
    <property type="entry name" value="SUCCINATE--COA LIGASE [GDP-FORMING] SUBUNIT BETA, MITOCHONDRIAL"/>
    <property type="match status" value="1"/>
</dbReference>
<keyword evidence="9" id="KW-1185">Reference proteome</keyword>
<dbReference type="SUPFAM" id="SSF52210">
    <property type="entry name" value="Succinyl-CoA synthetase domains"/>
    <property type="match status" value="2"/>
</dbReference>
<dbReference type="UniPathway" id="UPA00223">
    <property type="reaction ID" value="UER00999"/>
</dbReference>
<dbReference type="PANTHER" id="PTHR11815">
    <property type="entry name" value="SUCCINYL-COA SYNTHETASE BETA CHAIN"/>
    <property type="match status" value="1"/>
</dbReference>
<dbReference type="FunFam" id="3.40.50.261:FF:000001">
    <property type="entry name" value="Succinate--CoA ligase [ADP-forming] subunit beta"/>
    <property type="match status" value="1"/>
</dbReference>
<dbReference type="GO" id="GO:0006099">
    <property type="term" value="P:tricarboxylic acid cycle"/>
    <property type="evidence" value="ECO:0007669"/>
    <property type="project" value="UniProtKB-UniPathway"/>
</dbReference>
<sequence>MKNTLDELLDICIVGFKLKSRGQALEAVGEMVGKNLVTKQTPKEGVKVEKVMVAKGVTIKREAYVAVLMDRQSNGPVVVASPAGGMDIEDVAKKTPELIFKEPIDIEKGITDAQALKIAGKVGFSESLVKDVIYCVDAKMNFDDSAEFRQKDIFAMEDKSEQDPREVEANRHNLNYIGMDGNIACLVNGAGLAMATMDIIKLKGGDPANFLDVGGTVTEDQVFHAVRIITSDPRVKCILVNIFGGIVNCATIANGVVAACRKISMRVPLVVRLEGRMKGLVNVKGPRPRIRCKNRATKPTALLNNTSQEIPKVPVGCEKSTEGDHKVGNNSINDEHRIGTNVQEARRIMKESGLPIITADNLSDAAEKAVAALG</sequence>
<dbReference type="InterPro" id="IPR017866">
    <property type="entry name" value="Succ-CoA_synthase_bsu_CS"/>
</dbReference>
<dbReference type="GO" id="GO:0005524">
    <property type="term" value="F:ATP binding"/>
    <property type="evidence" value="ECO:0007669"/>
    <property type="project" value="InterPro"/>
</dbReference>
<gene>
    <name evidence="8" type="ORF">TELCIR_12726</name>
</gene>
<evidence type="ECO:0000256" key="3">
    <source>
        <dbReference type="ARBA" id="ARBA00022723"/>
    </source>
</evidence>
<dbReference type="OrthoDB" id="1552at2759"/>
<name>A0A2G9U5M3_TELCI</name>
<feature type="domain" description="ATP-citrate synthase/succinyl-CoA ligase C-terminal" evidence="6">
    <location>
        <begin position="186"/>
        <end position="279"/>
    </location>
</feature>
<dbReference type="GO" id="GO:0046872">
    <property type="term" value="F:metal ion binding"/>
    <property type="evidence" value="ECO:0007669"/>
    <property type="project" value="UniProtKB-KW"/>
</dbReference>
<evidence type="ECO:0000313" key="8">
    <source>
        <dbReference type="EMBL" id="PIO65591.1"/>
    </source>
</evidence>
<dbReference type="EMBL" id="KZ348882">
    <property type="protein sequence ID" value="PIO65591.1"/>
    <property type="molecule type" value="Genomic_DNA"/>
</dbReference>
<dbReference type="GO" id="GO:0006104">
    <property type="term" value="P:succinyl-CoA metabolic process"/>
    <property type="evidence" value="ECO:0007669"/>
    <property type="project" value="TreeGrafter"/>
</dbReference>
<dbReference type="Pfam" id="PF08442">
    <property type="entry name" value="ATP-grasp_2"/>
    <property type="match status" value="1"/>
</dbReference>
<accession>A0A2G9U5M3</accession>
<keyword evidence="3" id="KW-0479">Metal-binding</keyword>
<dbReference type="InterPro" id="IPR013815">
    <property type="entry name" value="ATP_grasp_subdomain_1"/>
</dbReference>
<keyword evidence="5" id="KW-0460">Magnesium</keyword>
<dbReference type="Proteomes" id="UP000230423">
    <property type="component" value="Unassembled WGS sequence"/>
</dbReference>
<protein>
    <submittedName>
        <fullName evidence="8">Succinate-CoA ligase, beta subunit</fullName>
    </submittedName>
</protein>
<keyword evidence="2 8" id="KW-0436">Ligase</keyword>
<evidence type="ECO:0000256" key="4">
    <source>
        <dbReference type="ARBA" id="ARBA00022741"/>
    </source>
</evidence>
<dbReference type="Pfam" id="PF00549">
    <property type="entry name" value="Ligase_CoA"/>
    <property type="match status" value="1"/>
</dbReference>
<evidence type="ECO:0000259" key="6">
    <source>
        <dbReference type="Pfam" id="PF00549"/>
    </source>
</evidence>
<dbReference type="GO" id="GO:0042709">
    <property type="term" value="C:succinate-CoA ligase complex"/>
    <property type="evidence" value="ECO:0007669"/>
    <property type="project" value="TreeGrafter"/>
</dbReference>
<organism evidence="8 9">
    <name type="scientific">Teladorsagia circumcincta</name>
    <name type="common">Brown stomach worm</name>
    <name type="synonym">Ostertagia circumcincta</name>
    <dbReference type="NCBI Taxonomy" id="45464"/>
    <lineage>
        <taxon>Eukaryota</taxon>
        <taxon>Metazoa</taxon>
        <taxon>Ecdysozoa</taxon>
        <taxon>Nematoda</taxon>
        <taxon>Chromadorea</taxon>
        <taxon>Rhabditida</taxon>
        <taxon>Rhabditina</taxon>
        <taxon>Rhabditomorpha</taxon>
        <taxon>Strongyloidea</taxon>
        <taxon>Trichostrongylidae</taxon>
        <taxon>Teladorsagia</taxon>
    </lineage>
</organism>
<dbReference type="AlphaFoldDB" id="A0A2G9U5M3"/>
<dbReference type="Gene3D" id="3.30.1490.20">
    <property type="entry name" value="ATP-grasp fold, A domain"/>
    <property type="match status" value="1"/>
</dbReference>
<dbReference type="GO" id="GO:0005739">
    <property type="term" value="C:mitochondrion"/>
    <property type="evidence" value="ECO:0007669"/>
    <property type="project" value="TreeGrafter"/>
</dbReference>
<dbReference type="InterPro" id="IPR013650">
    <property type="entry name" value="ATP-grasp_succ-CoA_synth-type"/>
</dbReference>
<evidence type="ECO:0000256" key="5">
    <source>
        <dbReference type="ARBA" id="ARBA00022842"/>
    </source>
</evidence>
<evidence type="ECO:0000256" key="1">
    <source>
        <dbReference type="ARBA" id="ARBA00005064"/>
    </source>
</evidence>
<dbReference type="InterPro" id="IPR005811">
    <property type="entry name" value="SUCC_ACL_C"/>
</dbReference>
<feature type="domain" description="ATP-grasp fold succinyl-CoA synthetase-type" evidence="7">
    <location>
        <begin position="19"/>
        <end position="135"/>
    </location>
</feature>
<dbReference type="PIRSF" id="PIRSF001554">
    <property type="entry name" value="SucCS_beta"/>
    <property type="match status" value="1"/>
</dbReference>
<keyword evidence="4" id="KW-0547">Nucleotide-binding</keyword>
<dbReference type="PROSITE" id="PS01217">
    <property type="entry name" value="SUCCINYL_COA_LIG_3"/>
    <property type="match status" value="1"/>
</dbReference>
<dbReference type="InterPro" id="IPR016102">
    <property type="entry name" value="Succinyl-CoA_synth-like"/>
</dbReference>
<evidence type="ECO:0000259" key="7">
    <source>
        <dbReference type="Pfam" id="PF08442"/>
    </source>
</evidence>
<proteinExistence type="predicted"/>